<name>A0A3L6G4B4_MAIZE</name>
<evidence type="ECO:0000313" key="1">
    <source>
        <dbReference type="EMBL" id="PWZ41641.1"/>
    </source>
</evidence>
<reference evidence="1 2" key="1">
    <citation type="journal article" date="2018" name="Nat. Genet.">
        <title>Extensive intraspecific gene order and gene structural variations between Mo17 and other maize genomes.</title>
        <authorList>
            <person name="Sun S."/>
            <person name="Zhou Y."/>
            <person name="Chen J."/>
            <person name="Shi J."/>
            <person name="Zhao H."/>
            <person name="Zhao H."/>
            <person name="Song W."/>
            <person name="Zhang M."/>
            <person name="Cui Y."/>
            <person name="Dong X."/>
            <person name="Liu H."/>
            <person name="Ma X."/>
            <person name="Jiao Y."/>
            <person name="Wang B."/>
            <person name="Wei X."/>
            <person name="Stein J.C."/>
            <person name="Glaubitz J.C."/>
            <person name="Lu F."/>
            <person name="Yu G."/>
            <person name="Liang C."/>
            <person name="Fengler K."/>
            <person name="Li B."/>
            <person name="Rafalski A."/>
            <person name="Schnable P.S."/>
            <person name="Ware D.H."/>
            <person name="Buckler E.S."/>
            <person name="Lai J."/>
        </authorList>
    </citation>
    <scope>NUCLEOTIDE SEQUENCE [LARGE SCALE GENOMIC DNA]</scope>
    <source>
        <strain evidence="2">cv. Missouri 17</strain>
        <tissue evidence="1">Seedling</tissue>
    </source>
</reference>
<dbReference type="AlphaFoldDB" id="A0A3L6G4B4"/>
<gene>
    <name evidence="1" type="primary">MEE4</name>
    <name evidence="1" type="ORF">Zm00014a_017427</name>
</gene>
<sequence>MIESLVQNKPGMANIKEMPVVQDGPPPGGFAPVRFARRIPTSARGTRPADTISKIWSITLMSVVSLSFNISQLMIKGTNKIMPTLLHVLLVSQKSGTSTVEKRGHSEFSEVLPRLPRTVFWPYIGRFLEDNNEIF</sequence>
<accession>A0A3L6G4B4</accession>
<dbReference type="ExpressionAtlas" id="A0A3L6G4B4">
    <property type="expression patterns" value="baseline and differential"/>
</dbReference>
<protein>
    <submittedName>
        <fullName evidence="1">NADH dehydrogenase [ubiquinone] 1 alpha subcomplex subunit 13-A</fullName>
    </submittedName>
</protein>
<dbReference type="EMBL" id="NCVQ01000003">
    <property type="protein sequence ID" value="PWZ41641.1"/>
    <property type="molecule type" value="Genomic_DNA"/>
</dbReference>
<dbReference type="Proteomes" id="UP000251960">
    <property type="component" value="Chromosome 2"/>
</dbReference>
<organism evidence="1 2">
    <name type="scientific">Zea mays</name>
    <name type="common">Maize</name>
    <dbReference type="NCBI Taxonomy" id="4577"/>
    <lineage>
        <taxon>Eukaryota</taxon>
        <taxon>Viridiplantae</taxon>
        <taxon>Streptophyta</taxon>
        <taxon>Embryophyta</taxon>
        <taxon>Tracheophyta</taxon>
        <taxon>Spermatophyta</taxon>
        <taxon>Magnoliopsida</taxon>
        <taxon>Liliopsida</taxon>
        <taxon>Poales</taxon>
        <taxon>Poaceae</taxon>
        <taxon>PACMAD clade</taxon>
        <taxon>Panicoideae</taxon>
        <taxon>Andropogonodae</taxon>
        <taxon>Andropogoneae</taxon>
        <taxon>Tripsacinae</taxon>
        <taxon>Zea</taxon>
    </lineage>
</organism>
<keyword evidence="1" id="KW-0830">Ubiquinone</keyword>
<proteinExistence type="predicted"/>
<evidence type="ECO:0000313" key="2">
    <source>
        <dbReference type="Proteomes" id="UP000251960"/>
    </source>
</evidence>
<comment type="caution">
    <text evidence="1">The sequence shown here is derived from an EMBL/GenBank/DDBJ whole genome shotgun (WGS) entry which is preliminary data.</text>
</comment>